<keyword evidence="3" id="KW-1185">Reference proteome</keyword>
<dbReference type="Proteomes" id="UP000076842">
    <property type="component" value="Unassembled WGS sequence"/>
</dbReference>
<evidence type="ECO:0000313" key="2">
    <source>
        <dbReference type="EMBL" id="KZT62800.1"/>
    </source>
</evidence>
<protein>
    <submittedName>
        <fullName evidence="2">Uncharacterized protein</fullName>
    </submittedName>
</protein>
<evidence type="ECO:0000256" key="1">
    <source>
        <dbReference type="SAM" id="MobiDB-lite"/>
    </source>
</evidence>
<dbReference type="InParanoid" id="A0A165K7Z7"/>
<evidence type="ECO:0000313" key="3">
    <source>
        <dbReference type="Proteomes" id="UP000076842"/>
    </source>
</evidence>
<sequence>MCHIPQIVRKYECTHADQTPADRRGAAPLIIICCNQNGLDSLGRPQMCPPFQWVMTEAAIAGECPTCKGSMGGKSPGWQWGVWPRAASASSAAVLPALSAYPAGHQARPDKISSPQDGSRSFAHQSFVVGEHSIRDLPEDPPLAKRRPVQSSRDFVIDVWICVLDMSDLAFVEAEIRKPVATWNRTITVDAIAQLTPSSLEEPLSQTSSKHLHSTLSDDYTSTSNLGGSSKRPNYGKTHQMPTSWSSMHSSNMSYFSMNGGFLLDGAPIPSSDPPELGFPSPAATMSAPATAGLARPTAVHTLPLQQRKTSILDQIIDLWCRHFDPTGSYSTGNSRPRRV</sequence>
<feature type="region of interest" description="Disordered" evidence="1">
    <location>
        <begin position="200"/>
        <end position="243"/>
    </location>
</feature>
<reference evidence="2 3" key="1">
    <citation type="journal article" date="2016" name="Mol. Biol. Evol.">
        <title>Comparative Genomics of Early-Diverging Mushroom-Forming Fungi Provides Insights into the Origins of Lignocellulose Decay Capabilities.</title>
        <authorList>
            <person name="Nagy L.G."/>
            <person name="Riley R."/>
            <person name="Tritt A."/>
            <person name="Adam C."/>
            <person name="Daum C."/>
            <person name="Floudas D."/>
            <person name="Sun H."/>
            <person name="Yadav J.S."/>
            <person name="Pangilinan J."/>
            <person name="Larsson K.H."/>
            <person name="Matsuura K."/>
            <person name="Barry K."/>
            <person name="Labutti K."/>
            <person name="Kuo R."/>
            <person name="Ohm R.A."/>
            <person name="Bhattacharya S.S."/>
            <person name="Shirouzu T."/>
            <person name="Yoshinaga Y."/>
            <person name="Martin F.M."/>
            <person name="Grigoriev I.V."/>
            <person name="Hibbett D.S."/>
        </authorList>
    </citation>
    <scope>NUCLEOTIDE SEQUENCE [LARGE SCALE GENOMIC DNA]</scope>
    <source>
        <strain evidence="2 3">HHB12733</strain>
    </source>
</reference>
<dbReference type="AlphaFoldDB" id="A0A165K7Z7"/>
<organism evidence="2 3">
    <name type="scientific">Calocera cornea HHB12733</name>
    <dbReference type="NCBI Taxonomy" id="1353952"/>
    <lineage>
        <taxon>Eukaryota</taxon>
        <taxon>Fungi</taxon>
        <taxon>Dikarya</taxon>
        <taxon>Basidiomycota</taxon>
        <taxon>Agaricomycotina</taxon>
        <taxon>Dacrymycetes</taxon>
        <taxon>Dacrymycetales</taxon>
        <taxon>Dacrymycetaceae</taxon>
        <taxon>Calocera</taxon>
    </lineage>
</organism>
<dbReference type="EMBL" id="KV423914">
    <property type="protein sequence ID" value="KZT62800.1"/>
    <property type="molecule type" value="Genomic_DNA"/>
</dbReference>
<feature type="compositionally biased region" description="Polar residues" evidence="1">
    <location>
        <begin position="200"/>
        <end position="232"/>
    </location>
</feature>
<name>A0A165K7Z7_9BASI</name>
<gene>
    <name evidence="2" type="ORF">CALCODRAFT_505237</name>
</gene>
<accession>A0A165K7Z7</accession>
<proteinExistence type="predicted"/>